<evidence type="ECO:0000313" key="2">
    <source>
        <dbReference type="Proteomes" id="UP000324758"/>
    </source>
</evidence>
<gene>
    <name evidence="1" type="ORF">FXB40_03645</name>
</gene>
<evidence type="ECO:0000313" key="1">
    <source>
        <dbReference type="EMBL" id="TYL99207.1"/>
    </source>
</evidence>
<dbReference type="OrthoDB" id="8112331at2"/>
<sequence>MDDRLTESATIEWAAQLGSDKRVERAAIDHLLNNPNGRLSREPWAAAYRLIEESWSEKLVERGSSSSIYNIQARLRAGDRSGAVIAAIVDLVAPRLRVRPVSSSRRQFTNRTRAPTTVSQLLSASLTSGDLVDLTVLELGTFEDVPFLRALASSLESAIDHGLDIGRRIGWDGQRQIWQLGDLNRVYYLVPGGRTQAGLDDPDAYNYGIAPAVKLLYEVVSRLGSLDVESELAFVRRWRLTSSLVHSRLWAAAARNSRLIPPADVAEFFSTLADENFWDLHAYPEIAELRAARFGELNAAAQKTLTARLLKGPPRRFWPKTTEKKKVKERQLHWTVRELKRIELAGVSLPPDAKRCLDSNVVKFPDLAGMSGEAGYPEGVQVREVSADPDNSYDDLNGVPRLRALETALGSERRSLNNDPSQRADDWLRLPTKTLLVLDDLEVADRGGSEFARVWDRFGWTHAPGQPDATGAVHGDSQQEAERVLALLVQLSEATIAVAVDGISSWLERWRFQVVASQQGLAAWKKTWPAAVAATNNQAESEDKPNLSVTATATDREPRDLDTLNTPAGRLVGVFLVACAPLEQIAVPFALGTDARQMRDALIVAHGRSGLIARHRLIQALPYFLKADRQWTHDNLVAPLLSEEVSSLTLWRAVARATRFKDVLEVIGDAMAQRATDRRLGRQIRGRLAFSVVVEALHAFREQRPPVLPNARISQMIRNLDDEVRATAANSVQQFVAEISAKPGRNGEQSTVEELFRSAAVPFLRDVWPQERSLSTPGVSKAFADLPATCREAFAEAVSAIERFLVPFECWSMLDYGLYGEQNGVKKLAIIDNEAKASALLLLLNLTVGTSEGSVVPYDLTDALDQVRVVEPRLSESMSYRRLSTAARRV</sequence>
<dbReference type="EMBL" id="VSSS01000008">
    <property type="protein sequence ID" value="TYL99207.1"/>
    <property type="molecule type" value="Genomic_DNA"/>
</dbReference>
<dbReference type="Proteomes" id="UP000324758">
    <property type="component" value="Unassembled WGS sequence"/>
</dbReference>
<keyword evidence="2" id="KW-1185">Reference proteome</keyword>
<name>A0A5D3KRH2_9BRAD</name>
<organism evidence="1 2">
    <name type="scientific">Bradyrhizobium rifense</name>
    <dbReference type="NCBI Taxonomy" id="515499"/>
    <lineage>
        <taxon>Bacteria</taxon>
        <taxon>Pseudomonadati</taxon>
        <taxon>Pseudomonadota</taxon>
        <taxon>Alphaproteobacteria</taxon>
        <taxon>Hyphomicrobiales</taxon>
        <taxon>Nitrobacteraceae</taxon>
        <taxon>Bradyrhizobium</taxon>
    </lineage>
</organism>
<proteinExistence type="predicted"/>
<protein>
    <submittedName>
        <fullName evidence="1">Uncharacterized protein</fullName>
    </submittedName>
</protein>
<reference evidence="1 2" key="1">
    <citation type="submission" date="2019-08" db="EMBL/GenBank/DDBJ databases">
        <title>Bradyrhizobium hipponensis sp. nov., a rhizobium isolated from a Lupinus angustifolius root nodule in Tunisia.</title>
        <authorList>
            <person name="Off K."/>
            <person name="Rejili M."/>
            <person name="Mars M."/>
            <person name="Brachmann A."/>
            <person name="Marin M."/>
        </authorList>
    </citation>
    <scope>NUCLEOTIDE SEQUENCE [LARGE SCALE GENOMIC DNA]</scope>
    <source>
        <strain evidence="1 2">CTAW71</strain>
    </source>
</reference>
<accession>A0A5D3KRH2</accession>
<dbReference type="RefSeq" id="WP_148770835.1">
    <property type="nucleotide sequence ID" value="NZ_VSSS01000008.1"/>
</dbReference>
<comment type="caution">
    <text evidence="1">The sequence shown here is derived from an EMBL/GenBank/DDBJ whole genome shotgun (WGS) entry which is preliminary data.</text>
</comment>
<dbReference type="AlphaFoldDB" id="A0A5D3KRH2"/>